<evidence type="ECO:0000313" key="4">
    <source>
        <dbReference type="EMBL" id="TCO43789.1"/>
    </source>
</evidence>
<dbReference type="RefSeq" id="WP_341771013.1">
    <property type="nucleotide sequence ID" value="NZ_SLWS01000026.1"/>
</dbReference>
<dbReference type="EMBL" id="SLWS01000026">
    <property type="protein sequence ID" value="TCO43789.1"/>
    <property type="molecule type" value="Genomic_DNA"/>
</dbReference>
<name>A0A4R2IIY0_9PSEU</name>
<dbReference type="InterPro" id="IPR001387">
    <property type="entry name" value="Cro/C1-type_HTH"/>
</dbReference>
<sequence length="979" mass="104928">MLLRDLRQWAGMSQERLAERSGVDVGTILGFETGERVVTRATTVRLLADALELELDEREELLAVGGKAQREASTHDQTRIMPGSTVQIKAAGGAALQNTLAHAADQLAFAVLARWRREEEQRRIQDPFPLPVRWQLAPEHLTDHWANIRRAPAGDMSGPLDLTGQLDQVADVYRRIPSGRLVVLGRAGSGKTVLAVRFVLDLLTRRNRIDPVPVVFSLGSWRPDAILLRDWLIGQLVRDYPGLAAAGPVGSTVAAALIESGRILPVLDGFDEIAVGLRGVALEALNATPMPLLLTSRPDEYATAVAEVDVLVSAASIELTDLTVADLADYLPRTTRKTTSGGGVWDPVLNELREHPESSASVNLATVLTTPLMVMLARTVYSDGPGRDPAILLDTDRFATAAAVEEHLLDYFVPMVDRHHLDDRSARRRPPRDPDRDQRWLSYLAQHLHQLKTRDLAWWQLGSGTTRRSSRMPAVGLLSGLAFGLVGGLLAGIGPMAGLVTALACGLAFGLARAVADRSGAVALEPSRLRIRAVGRMARIRRRIVPRLIVGLAGGLGAGLVLGPGAEFVPGFESVAGLGYGLLGGLVNGVGLGLVGGLVWGLMAALEVPIDISVSGSPSDLLNSSRRTAIVQFLTWGLVLGLIQGLVIGLGQEPRAGLVDGLVVGLVLGSAGGLSLTAWGQWLAVSRIWLPLAGRLPWAVIAFLDDACRRGVLRQVGGVYQFRHARLQDHFARIAQSGRTSADSWLSAQRVGEKTPRSADAFDPADPMAILANLDGVDSRAAIVDTGTVPLVLYLSDASQAPQVEQALENALAAFDGEVDHRESPIIRSWFRRMRIRFRDADGPEAVRRWGRELDRAVELRAVDEVQARVDATQSKAVAELLTALADTPAALIQLGSVLLIKVDGVPIVRNLTQAELNYLQRNPNLLRDPIACLDALQKAADRGVADDNTGRATHRAALAGGSPSSATGLPESYGTAAE</sequence>
<feature type="transmembrane region" description="Helical" evidence="2">
    <location>
        <begin position="662"/>
        <end position="685"/>
    </location>
</feature>
<dbReference type="SUPFAM" id="SSF52540">
    <property type="entry name" value="P-loop containing nucleoside triphosphate hydrolases"/>
    <property type="match status" value="1"/>
</dbReference>
<keyword evidence="5" id="KW-1185">Reference proteome</keyword>
<keyword evidence="2" id="KW-1133">Transmembrane helix</keyword>
<dbReference type="CDD" id="cd00093">
    <property type="entry name" value="HTH_XRE"/>
    <property type="match status" value="1"/>
</dbReference>
<organism evidence="4 5">
    <name type="scientific">Actinocrispum wychmicini</name>
    <dbReference type="NCBI Taxonomy" id="1213861"/>
    <lineage>
        <taxon>Bacteria</taxon>
        <taxon>Bacillati</taxon>
        <taxon>Actinomycetota</taxon>
        <taxon>Actinomycetes</taxon>
        <taxon>Pseudonocardiales</taxon>
        <taxon>Pseudonocardiaceae</taxon>
        <taxon>Actinocrispum</taxon>
    </lineage>
</organism>
<keyword evidence="2" id="KW-0472">Membrane</keyword>
<evidence type="ECO:0000256" key="1">
    <source>
        <dbReference type="SAM" id="MobiDB-lite"/>
    </source>
</evidence>
<keyword evidence="2" id="KW-0812">Transmembrane</keyword>
<dbReference type="PROSITE" id="PS50943">
    <property type="entry name" value="HTH_CROC1"/>
    <property type="match status" value="1"/>
</dbReference>
<feature type="transmembrane region" description="Helical" evidence="2">
    <location>
        <begin position="629"/>
        <end position="650"/>
    </location>
</feature>
<proteinExistence type="predicted"/>
<dbReference type="Gene3D" id="3.40.50.300">
    <property type="entry name" value="P-loop containing nucleotide triphosphate hydrolases"/>
    <property type="match status" value="1"/>
</dbReference>
<feature type="region of interest" description="Disordered" evidence="1">
    <location>
        <begin position="956"/>
        <end position="979"/>
    </location>
</feature>
<reference evidence="4 5" key="1">
    <citation type="submission" date="2019-03" db="EMBL/GenBank/DDBJ databases">
        <title>Genomic Encyclopedia of Type Strains, Phase IV (KMG-IV): sequencing the most valuable type-strain genomes for metagenomic binning, comparative biology and taxonomic classification.</title>
        <authorList>
            <person name="Goeker M."/>
        </authorList>
    </citation>
    <scope>NUCLEOTIDE SEQUENCE [LARGE SCALE GENOMIC DNA]</scope>
    <source>
        <strain evidence="4 5">DSM 45934</strain>
    </source>
</reference>
<dbReference type="Gene3D" id="1.10.260.40">
    <property type="entry name" value="lambda repressor-like DNA-binding domains"/>
    <property type="match status" value="1"/>
</dbReference>
<evidence type="ECO:0000313" key="5">
    <source>
        <dbReference type="Proteomes" id="UP000295680"/>
    </source>
</evidence>
<dbReference type="SMART" id="SM00530">
    <property type="entry name" value="HTH_XRE"/>
    <property type="match status" value="1"/>
</dbReference>
<gene>
    <name evidence="4" type="ORF">EV192_1264</name>
</gene>
<dbReference type="AlphaFoldDB" id="A0A4R2IIY0"/>
<evidence type="ECO:0000259" key="3">
    <source>
        <dbReference type="PROSITE" id="PS50943"/>
    </source>
</evidence>
<feature type="domain" description="HTH cro/C1-type" evidence="3">
    <location>
        <begin position="3"/>
        <end position="58"/>
    </location>
</feature>
<dbReference type="Pfam" id="PF05729">
    <property type="entry name" value="NACHT"/>
    <property type="match status" value="1"/>
</dbReference>
<dbReference type="InterPro" id="IPR010982">
    <property type="entry name" value="Lambda_DNA-bd_dom_sf"/>
</dbReference>
<protein>
    <submittedName>
        <fullName evidence="4">NACHT domain-containing protein</fullName>
    </submittedName>
</protein>
<feature type="transmembrane region" description="Helical" evidence="2">
    <location>
        <begin position="499"/>
        <end position="524"/>
    </location>
</feature>
<dbReference type="SUPFAM" id="SSF47413">
    <property type="entry name" value="lambda repressor-like DNA-binding domains"/>
    <property type="match status" value="1"/>
</dbReference>
<dbReference type="InterPro" id="IPR027417">
    <property type="entry name" value="P-loop_NTPase"/>
</dbReference>
<evidence type="ECO:0000256" key="2">
    <source>
        <dbReference type="SAM" id="Phobius"/>
    </source>
</evidence>
<dbReference type="Pfam" id="PF13560">
    <property type="entry name" value="HTH_31"/>
    <property type="match status" value="1"/>
</dbReference>
<feature type="transmembrane region" description="Helical" evidence="2">
    <location>
        <begin position="544"/>
        <end position="566"/>
    </location>
</feature>
<feature type="transmembrane region" description="Helical" evidence="2">
    <location>
        <begin position="586"/>
        <end position="608"/>
    </location>
</feature>
<accession>A0A4R2IIY0</accession>
<comment type="caution">
    <text evidence="4">The sequence shown here is derived from an EMBL/GenBank/DDBJ whole genome shotgun (WGS) entry which is preliminary data.</text>
</comment>
<dbReference type="InterPro" id="IPR007111">
    <property type="entry name" value="NACHT_NTPase"/>
</dbReference>
<dbReference type="GO" id="GO:0003677">
    <property type="term" value="F:DNA binding"/>
    <property type="evidence" value="ECO:0007669"/>
    <property type="project" value="InterPro"/>
</dbReference>
<dbReference type="Proteomes" id="UP000295680">
    <property type="component" value="Unassembled WGS sequence"/>
</dbReference>